<evidence type="ECO:0000313" key="2">
    <source>
        <dbReference type="Proteomes" id="UP000033607"/>
    </source>
</evidence>
<accession>A0A0F5Y6Y1</accession>
<sequence length="589" mass="67164">MKTSPFKLKNSLIFFSVGIVLFSTLLPKLYDQANAWLFSPVPQMTLSQNSNSNPSNDRSSLGINLSGIAAWSSQLPFLDYFKSSQAWITQCTKTDPGCQGEWDTKEEDILDLDENGWVKSLPAPEDSPKYTRVSSLLLRGIPKHFAKGQYIVFYEGEGTIEYSLSAKKDQQASAPGRDVIDVDSSQSGGVLITITATDPNKTGKYIRNIRVIYAEDESLYRSGELFNSAFIEKINKFRSLRFMDWMGTNHSQQQDWQDRPTPEIASYNMKGVALETMVSLSNKIKADPWFNMPHRATDEYMRNFAQSVKQSLDPNLNVYVEFSNEVWNWQFKQTHYALEEGQKRWGKDKKDAFRQWYGMRTAQMCDIWKDVFADQKDRVTCVIATQVGWKGSEKGILECPYWVAEGNKACYQHGIGAYAIAGYFGASLGHPDNVNKVESWLKDNDGGFQKAIQQLKTGNLLEAGREDSLPQVKELFSYHAQVAQEKGLKLMAYEGGQHIVGRKDAVNNEQLTNFFIELNRHPQMYELYTQLFKDWKEVGGTMFMHFVDVAKPTKWGSWGALEYVDQSESPKYNALMDFMAQNSCWWEGC</sequence>
<gene>
    <name evidence="1" type="ORF">WN50_29935</name>
</gene>
<dbReference type="PATRIC" id="fig|1637645.4.peg.3959"/>
<comment type="caution">
    <text evidence="1">The sequence shown here is derived from an EMBL/GenBank/DDBJ whole genome shotgun (WGS) entry which is preliminary data.</text>
</comment>
<dbReference type="Proteomes" id="UP000033607">
    <property type="component" value="Unassembled WGS sequence"/>
</dbReference>
<evidence type="ECO:0000313" key="1">
    <source>
        <dbReference type="EMBL" id="KKD34604.1"/>
    </source>
</evidence>
<protein>
    <submittedName>
        <fullName evidence="1">Cellulose-binding protein</fullName>
    </submittedName>
</protein>
<dbReference type="RefSeq" id="WP_046282275.1">
    <property type="nucleotide sequence ID" value="NZ_LATL02000200.1"/>
</dbReference>
<name>A0A0F5Y6Y1_9CYAN</name>
<organism evidence="1 2">
    <name type="scientific">Limnoraphis robusta CS-951</name>
    <dbReference type="NCBI Taxonomy" id="1637645"/>
    <lineage>
        <taxon>Bacteria</taxon>
        <taxon>Bacillati</taxon>
        <taxon>Cyanobacteriota</taxon>
        <taxon>Cyanophyceae</taxon>
        <taxon>Oscillatoriophycideae</taxon>
        <taxon>Oscillatoriales</taxon>
        <taxon>Sirenicapillariaceae</taxon>
        <taxon>Limnoraphis</taxon>
    </lineage>
</organism>
<dbReference type="OrthoDB" id="7783360at2"/>
<reference evidence="1 2" key="1">
    <citation type="submission" date="2015-06" db="EMBL/GenBank/DDBJ databases">
        <title>Draft genome assembly of filamentous brackish cyanobacterium Limnoraphis robusta strain CS-951.</title>
        <authorList>
            <person name="Willis A."/>
            <person name="Parks M."/>
            <person name="Burford M.A."/>
        </authorList>
    </citation>
    <scope>NUCLEOTIDE SEQUENCE [LARGE SCALE GENOMIC DNA]</scope>
    <source>
        <strain evidence="1 2">CS-951</strain>
    </source>
</reference>
<dbReference type="EMBL" id="LATL02000200">
    <property type="protein sequence ID" value="KKD34604.1"/>
    <property type="molecule type" value="Genomic_DNA"/>
</dbReference>
<dbReference type="AlphaFoldDB" id="A0A0F5Y6Y1"/>
<proteinExistence type="predicted"/>